<keyword evidence="3" id="KW-0326">Glycosidase</keyword>
<evidence type="ECO:0000256" key="1">
    <source>
        <dbReference type="ARBA" id="ARBA00008875"/>
    </source>
</evidence>
<dbReference type="SUPFAM" id="SSF49785">
    <property type="entry name" value="Galactose-binding domain-like"/>
    <property type="match status" value="1"/>
</dbReference>
<dbReference type="Gene3D" id="3.20.20.80">
    <property type="entry name" value="Glycosidases"/>
    <property type="match status" value="1"/>
</dbReference>
<reference evidence="7" key="1">
    <citation type="submission" date="2021-01" db="EMBL/GenBank/DDBJ databases">
        <title>Lacisediminihabitans sp. nov. strain G11-30, isolated from Antarctic Soil.</title>
        <authorList>
            <person name="Li J."/>
        </authorList>
    </citation>
    <scope>NUCLEOTIDE SEQUENCE</scope>
    <source>
        <strain evidence="7">G11-30</strain>
    </source>
</reference>
<feature type="signal peptide" evidence="5">
    <location>
        <begin position="1"/>
        <end position="21"/>
    </location>
</feature>
<dbReference type="Pfam" id="PF01229">
    <property type="entry name" value="Glyco_hydro_39"/>
    <property type="match status" value="1"/>
</dbReference>
<comment type="similarity">
    <text evidence="1">Belongs to the glycosyl hydrolase 39 family.</text>
</comment>
<dbReference type="InterPro" id="IPR051923">
    <property type="entry name" value="Glycosyl_Hydrolase_39"/>
</dbReference>
<comment type="caution">
    <text evidence="7">The sequence shown here is derived from an EMBL/GenBank/DDBJ whole genome shotgun (WGS) entry which is preliminary data.</text>
</comment>
<evidence type="ECO:0000256" key="2">
    <source>
        <dbReference type="ARBA" id="ARBA00022801"/>
    </source>
</evidence>
<evidence type="ECO:0000256" key="5">
    <source>
        <dbReference type="SAM" id="SignalP"/>
    </source>
</evidence>
<dbReference type="InterPro" id="IPR003305">
    <property type="entry name" value="CenC_carb-bd"/>
</dbReference>
<evidence type="ECO:0000313" key="8">
    <source>
        <dbReference type="EMBL" id="MBK4348929.1"/>
    </source>
</evidence>
<dbReference type="AlphaFoldDB" id="A0A934W128"/>
<evidence type="ECO:0000256" key="4">
    <source>
        <dbReference type="SAM" id="MobiDB-lite"/>
    </source>
</evidence>
<feature type="compositionally biased region" description="Low complexity" evidence="4">
    <location>
        <begin position="66"/>
        <end position="76"/>
    </location>
</feature>
<proteinExistence type="inferred from homology"/>
<dbReference type="SUPFAM" id="SSF51445">
    <property type="entry name" value="(Trans)glycosidases"/>
    <property type="match status" value="1"/>
</dbReference>
<organism evidence="7 9">
    <name type="scientific">Lacisediminihabitans changchengi</name>
    <dbReference type="NCBI Taxonomy" id="2787634"/>
    <lineage>
        <taxon>Bacteria</taxon>
        <taxon>Bacillati</taxon>
        <taxon>Actinomycetota</taxon>
        <taxon>Actinomycetes</taxon>
        <taxon>Micrococcales</taxon>
        <taxon>Microbacteriaceae</taxon>
        <taxon>Lacisediminihabitans</taxon>
    </lineage>
</organism>
<accession>A0A934W128</accession>
<evidence type="ECO:0000313" key="9">
    <source>
        <dbReference type="Proteomes" id="UP000636458"/>
    </source>
</evidence>
<sequence>MRNNAPAPTLVRRALRTTRVAACVALIAAIVAGCTSPTPTPTPKLTASSAPVAAQPPFTRTPISQTTPETSTATSTTSTLAADYTKANGTVDQNVLMNASQGGYAPMQNMNWFPAQAAQMSSMGLRDIRIDHVFDDNYYHVVNIAADGKATFDFTNLDRVVLPLVRNGMTPFFSLSYSPSVSGKALYKAPVSTEIFAAASGALVAHYKAMGMSGRNWEVWNEIDSLYTYTGTIEQYEALYAATVAAVKAADSTAQVGGAATSTIGELGGWSSRFLQWLTANPTVPADFFSYHSYYIGDFSDGPKAQAWLKATGRNIPIYITEWNSNPASGLGVGQGSDTNSSVSGSSYVAKRLYTAIGAGAAKIFWFGPLEGANPSKAYLGDLGLITMDGHRKSVGNVFEMYSHLDPTRIAATIAGAGTDTKDVFGLMTKNPTKKKATLLLWNNTAVDSTMAVSLTKLPYSKSNFEISQTMVSDHKGNSFADTSTAVDYRYPSPNENAPVISDTIVAGASAYKKSIRIPAHGITELTFTPSTKKAQAATPVAQPSNIDLAASGAGSTVTTTSSSAEVPIAGWGTANLIDGRRISVPWVGKGAEGWSSAGHADQSATESARVDFGKSRAVDSVVMWSRNSAGHEGEGFPSDFTIKGSSDNATWTDLSAVTNYHAKTTVIGPQTFTFEPKSVRYLKVEATKLARPSSENGASVYHFQLTELEAYRNGLSNGGFEGTKLSPWKARGSAKVQSLVVHGGNAAVALTKAGSRLTYAVAGLTPGTTYTVGGYVRSSATGGGMTLQAGSSAASTVSPKWAATWVTFTTAKGQTTADLTITKTGGGTGWADDLTMTSKTGQN</sequence>
<dbReference type="EMBL" id="JAEPES010000001">
    <property type="protein sequence ID" value="MBK4346443.1"/>
    <property type="molecule type" value="Genomic_DNA"/>
</dbReference>
<dbReference type="RefSeq" id="WP_200554774.1">
    <property type="nucleotide sequence ID" value="NZ_JAEPES010000001.1"/>
</dbReference>
<keyword evidence="2" id="KW-0378">Hydrolase</keyword>
<name>A0A934W128_9MICO</name>
<dbReference type="Gene3D" id="2.60.120.260">
    <property type="entry name" value="Galactose-binding domain-like"/>
    <property type="match status" value="2"/>
</dbReference>
<evidence type="ECO:0000259" key="6">
    <source>
        <dbReference type="PROSITE" id="PS50022"/>
    </source>
</evidence>
<dbReference type="InterPro" id="IPR000421">
    <property type="entry name" value="FA58C"/>
</dbReference>
<feature type="domain" description="F5/8 type C" evidence="6">
    <location>
        <begin position="541"/>
        <end position="709"/>
    </location>
</feature>
<keyword evidence="5" id="KW-0732">Signal</keyword>
<dbReference type="PANTHER" id="PTHR12631">
    <property type="entry name" value="ALPHA-L-IDURONIDASE"/>
    <property type="match status" value="1"/>
</dbReference>
<feature type="compositionally biased region" description="Low complexity" evidence="4">
    <location>
        <begin position="37"/>
        <end position="51"/>
    </location>
</feature>
<gene>
    <name evidence="7" type="ORF">IV501_02240</name>
    <name evidence="8" type="ORF">IV501_14915</name>
</gene>
<evidence type="ECO:0000256" key="3">
    <source>
        <dbReference type="ARBA" id="ARBA00023295"/>
    </source>
</evidence>
<dbReference type="EMBL" id="JAEPES010000005">
    <property type="protein sequence ID" value="MBK4348929.1"/>
    <property type="molecule type" value="Genomic_DNA"/>
</dbReference>
<dbReference type="Pfam" id="PF02018">
    <property type="entry name" value="CBM_4_9"/>
    <property type="match status" value="1"/>
</dbReference>
<dbReference type="Pfam" id="PF00754">
    <property type="entry name" value="F5_F8_type_C"/>
    <property type="match status" value="1"/>
</dbReference>
<protein>
    <submittedName>
        <fullName evidence="7">Discoidin domain-containing protein</fullName>
    </submittedName>
</protein>
<dbReference type="PROSITE" id="PS50022">
    <property type="entry name" value="FA58C_3"/>
    <property type="match status" value="1"/>
</dbReference>
<dbReference type="PROSITE" id="PS51257">
    <property type="entry name" value="PROKAR_LIPOPROTEIN"/>
    <property type="match status" value="1"/>
</dbReference>
<dbReference type="InterPro" id="IPR049166">
    <property type="entry name" value="GH39_cat"/>
</dbReference>
<dbReference type="InterPro" id="IPR017853">
    <property type="entry name" value="GH"/>
</dbReference>
<dbReference type="InterPro" id="IPR008979">
    <property type="entry name" value="Galactose-bd-like_sf"/>
</dbReference>
<dbReference type="GO" id="GO:0004553">
    <property type="term" value="F:hydrolase activity, hydrolyzing O-glycosyl compounds"/>
    <property type="evidence" value="ECO:0007669"/>
    <property type="project" value="TreeGrafter"/>
</dbReference>
<dbReference type="PANTHER" id="PTHR12631:SF10">
    <property type="entry name" value="BETA-XYLOSIDASE-LIKE PROTEIN-RELATED"/>
    <property type="match status" value="1"/>
</dbReference>
<dbReference type="Proteomes" id="UP000636458">
    <property type="component" value="Unassembled WGS sequence"/>
</dbReference>
<feature type="region of interest" description="Disordered" evidence="4">
    <location>
        <begin position="37"/>
        <end position="76"/>
    </location>
</feature>
<feature type="chain" id="PRO_5038324875" evidence="5">
    <location>
        <begin position="22"/>
        <end position="844"/>
    </location>
</feature>
<evidence type="ECO:0000313" key="7">
    <source>
        <dbReference type="EMBL" id="MBK4346443.1"/>
    </source>
</evidence>
<keyword evidence="9" id="KW-1185">Reference proteome</keyword>